<dbReference type="AlphaFoldDB" id="A0A1E4S3H5"/>
<evidence type="ECO:0000256" key="1">
    <source>
        <dbReference type="ARBA" id="ARBA00010098"/>
    </source>
</evidence>
<keyword evidence="3" id="KW-0648">Protein biosynthesis</keyword>
<feature type="compositionally biased region" description="Basic and acidic residues" evidence="2">
    <location>
        <begin position="243"/>
        <end position="254"/>
    </location>
</feature>
<dbReference type="RefSeq" id="XP_020071108.1">
    <property type="nucleotide sequence ID" value="XM_020212644.1"/>
</dbReference>
<keyword evidence="4" id="KW-1185">Reference proteome</keyword>
<reference evidence="3 4" key="1">
    <citation type="journal article" date="2016" name="Proc. Natl. Acad. Sci. U.S.A.">
        <title>Comparative genomics of biotechnologically important yeasts.</title>
        <authorList>
            <person name="Riley R."/>
            <person name="Haridas S."/>
            <person name="Wolfe K.H."/>
            <person name="Lopes M.R."/>
            <person name="Hittinger C.T."/>
            <person name="Goeker M."/>
            <person name="Salamov A.A."/>
            <person name="Wisecaver J.H."/>
            <person name="Long T.M."/>
            <person name="Calvey C.H."/>
            <person name="Aerts A.L."/>
            <person name="Barry K.W."/>
            <person name="Choi C."/>
            <person name="Clum A."/>
            <person name="Coughlan A.Y."/>
            <person name="Deshpande S."/>
            <person name="Douglass A.P."/>
            <person name="Hanson S.J."/>
            <person name="Klenk H.-P."/>
            <person name="LaButti K.M."/>
            <person name="Lapidus A."/>
            <person name="Lindquist E.A."/>
            <person name="Lipzen A.M."/>
            <person name="Meier-Kolthoff J.P."/>
            <person name="Ohm R.A."/>
            <person name="Otillar R.P."/>
            <person name="Pangilinan J.L."/>
            <person name="Peng Y."/>
            <person name="Rokas A."/>
            <person name="Rosa C.A."/>
            <person name="Scheuner C."/>
            <person name="Sibirny A.A."/>
            <person name="Slot J.C."/>
            <person name="Stielow J.B."/>
            <person name="Sun H."/>
            <person name="Kurtzman C.P."/>
            <person name="Blackwell M."/>
            <person name="Grigoriev I.V."/>
            <person name="Jeffries T.W."/>
        </authorList>
    </citation>
    <scope>NUCLEOTIDE SEQUENCE [LARGE SCALE GENOMIC DNA]</scope>
    <source>
        <strain evidence="4">ATCC 18201 / CBS 1600 / BCRC 20928 / JCM 3617 / NBRC 0987 / NRRL Y-1542</strain>
    </source>
</reference>
<dbReference type="EMBL" id="KV453929">
    <property type="protein sequence ID" value="ODV74069.1"/>
    <property type="molecule type" value="Genomic_DNA"/>
</dbReference>
<dbReference type="InterPro" id="IPR007991">
    <property type="entry name" value="RNA_pol_I_trans_ini_fac_RRN3"/>
</dbReference>
<gene>
    <name evidence="3" type="ORF">CYBJADRAFT_126407</name>
</gene>
<sequence length="601" mass="69281">MYKSYIKSALESLDSAANGAATTSASTSAVQLDTLASQISLPRSHPEAIKPKNLSVILIILTNNISKLDSKGANAILLAIINYHKWYTLDSAVIGVFKRFIMTLCSYLPKWWSEISSILIGQFTLAVSKTEYHHEMLRYFIKTIPTSIPSITKQLVKGFPNKHNSKNDIVNYVSNLLLLNDYCPELRFNIWSLIVERCIQIDVELQNELDDLDDDSEFEDDLDDDEGEESCDDDHDDDDESDATVKDAKRVHFEDPDESDSDEDEMIEEEETNEHEIQVANITDLSDKLDSILSLTFSNLQGVRMDSDDEDEEEQAISIYNTLTSLFKTHILPTYYTKSTQFILFYYTQQSPELMDSFLVTLIDLCFASDDSIEKRIKSLQYLSSYISRAKMLQKSQILFVISYLMSWLNRYVEEREVEIDVTVNMDRFKLFYSTFQVLLYVFCFRHSLFKNEDCSWELSLDKFFQRMLITKFNPLKFCNETVVSMFAKIAQEENVAYCFSIIQKNKNERLRGISGHGNSNESNRSASVQLAHQQFVDLEGYFPFDPLFLKTARGYLKELYIEWSSIAKEYESDTDVDDLANEAKEVIRRNSMALGSDEDE</sequence>
<feature type="compositionally biased region" description="Acidic residues" evidence="2">
    <location>
        <begin position="255"/>
        <end position="273"/>
    </location>
</feature>
<name>A0A1E4S3H5_CYBJN</name>
<dbReference type="GO" id="GO:0006361">
    <property type="term" value="P:transcription initiation at RNA polymerase I promoter"/>
    <property type="evidence" value="ECO:0007669"/>
    <property type="project" value="InterPro"/>
</dbReference>
<dbReference type="GO" id="GO:0001042">
    <property type="term" value="F:RNA polymerase I core binding"/>
    <property type="evidence" value="ECO:0007669"/>
    <property type="project" value="TreeGrafter"/>
</dbReference>
<evidence type="ECO:0000313" key="3">
    <source>
        <dbReference type="EMBL" id="ODV74069.1"/>
    </source>
</evidence>
<feature type="compositionally biased region" description="Acidic residues" evidence="2">
    <location>
        <begin position="210"/>
        <end position="242"/>
    </location>
</feature>
<dbReference type="OrthoDB" id="26970at2759"/>
<dbReference type="OMA" id="VCSPAIV"/>
<dbReference type="Proteomes" id="UP000094389">
    <property type="component" value="Unassembled WGS sequence"/>
</dbReference>
<evidence type="ECO:0000256" key="2">
    <source>
        <dbReference type="SAM" id="MobiDB-lite"/>
    </source>
</evidence>
<dbReference type="GO" id="GO:0003743">
    <property type="term" value="F:translation initiation factor activity"/>
    <property type="evidence" value="ECO:0007669"/>
    <property type="project" value="UniProtKB-KW"/>
</dbReference>
<organism evidence="3 4">
    <name type="scientific">Cyberlindnera jadinii (strain ATCC 18201 / CBS 1600 / BCRC 20928 / JCM 3617 / NBRC 0987 / NRRL Y-1542)</name>
    <name type="common">Torula yeast</name>
    <name type="synonym">Candida utilis</name>
    <dbReference type="NCBI Taxonomy" id="983966"/>
    <lineage>
        <taxon>Eukaryota</taxon>
        <taxon>Fungi</taxon>
        <taxon>Dikarya</taxon>
        <taxon>Ascomycota</taxon>
        <taxon>Saccharomycotina</taxon>
        <taxon>Saccharomycetes</taxon>
        <taxon>Phaffomycetales</taxon>
        <taxon>Phaffomycetaceae</taxon>
        <taxon>Cyberlindnera</taxon>
    </lineage>
</organism>
<dbReference type="Pfam" id="PF05327">
    <property type="entry name" value="RRN3"/>
    <property type="match status" value="1"/>
</dbReference>
<dbReference type="PANTHER" id="PTHR12790">
    <property type="entry name" value="TRANSCRIPTION INITIATION FACTOR IA RRN3"/>
    <property type="match status" value="1"/>
</dbReference>
<protein>
    <submittedName>
        <fullName evidence="3">RNA polymerase I-specific transcription initiation factor RRN3</fullName>
    </submittedName>
</protein>
<dbReference type="PANTHER" id="PTHR12790:SF0">
    <property type="entry name" value="RNA POLYMERASE I-SPECIFIC TRANSCRIPTION INITIATION FACTOR RRN3-RELATED"/>
    <property type="match status" value="1"/>
</dbReference>
<dbReference type="GO" id="GO:0005634">
    <property type="term" value="C:nucleus"/>
    <property type="evidence" value="ECO:0007669"/>
    <property type="project" value="TreeGrafter"/>
</dbReference>
<comment type="similarity">
    <text evidence="1">Belongs to the RRN3 family.</text>
</comment>
<keyword evidence="3" id="KW-0396">Initiation factor</keyword>
<proteinExistence type="inferred from homology"/>
<dbReference type="STRING" id="983966.A0A1E4S3H5"/>
<evidence type="ECO:0000313" key="4">
    <source>
        <dbReference type="Proteomes" id="UP000094389"/>
    </source>
</evidence>
<dbReference type="GO" id="GO:0001181">
    <property type="term" value="F:RNA polymerase I general transcription initiation factor activity"/>
    <property type="evidence" value="ECO:0007669"/>
    <property type="project" value="InterPro"/>
</dbReference>
<accession>A0A1E4S3H5</accession>
<feature type="region of interest" description="Disordered" evidence="2">
    <location>
        <begin position="210"/>
        <end position="274"/>
    </location>
</feature>
<dbReference type="GeneID" id="30987040"/>